<organism evidence="2 3">
    <name type="scientific">Immersiella caudata</name>
    <dbReference type="NCBI Taxonomy" id="314043"/>
    <lineage>
        <taxon>Eukaryota</taxon>
        <taxon>Fungi</taxon>
        <taxon>Dikarya</taxon>
        <taxon>Ascomycota</taxon>
        <taxon>Pezizomycotina</taxon>
        <taxon>Sordariomycetes</taxon>
        <taxon>Sordariomycetidae</taxon>
        <taxon>Sordariales</taxon>
        <taxon>Lasiosphaeriaceae</taxon>
        <taxon>Immersiella</taxon>
    </lineage>
</organism>
<dbReference type="Proteomes" id="UP001175000">
    <property type="component" value="Unassembled WGS sequence"/>
</dbReference>
<sequence length="116" mass="12896">MARSGSWPMSFGNIFLVFLPLLPSAAERVTIYWKQRESIGRSLALKRRNCVSACRDLSALAAPSTTLHLKEKRARDEPQTVWSPCSLFLSGLQESLARLTPTSQKLTPIQSVTSSF</sequence>
<evidence type="ECO:0008006" key="4">
    <source>
        <dbReference type="Google" id="ProtNLM"/>
    </source>
</evidence>
<evidence type="ECO:0000313" key="3">
    <source>
        <dbReference type="Proteomes" id="UP001175000"/>
    </source>
</evidence>
<keyword evidence="1" id="KW-0732">Signal</keyword>
<feature type="chain" id="PRO_5041296630" description="Secreted protein" evidence="1">
    <location>
        <begin position="27"/>
        <end position="116"/>
    </location>
</feature>
<gene>
    <name evidence="2" type="ORF">B0T14DRAFT_15220</name>
</gene>
<reference evidence="2" key="1">
    <citation type="submission" date="2023-06" db="EMBL/GenBank/DDBJ databases">
        <title>Genome-scale phylogeny and comparative genomics of the fungal order Sordariales.</title>
        <authorList>
            <consortium name="Lawrence Berkeley National Laboratory"/>
            <person name="Hensen N."/>
            <person name="Bonometti L."/>
            <person name="Westerberg I."/>
            <person name="Brannstrom I.O."/>
            <person name="Guillou S."/>
            <person name="Cros-Aarteil S."/>
            <person name="Calhoun S."/>
            <person name="Haridas S."/>
            <person name="Kuo A."/>
            <person name="Mondo S."/>
            <person name="Pangilinan J."/>
            <person name="Riley R."/>
            <person name="Labutti K."/>
            <person name="Andreopoulos B."/>
            <person name="Lipzen A."/>
            <person name="Chen C."/>
            <person name="Yanf M."/>
            <person name="Daum C."/>
            <person name="Ng V."/>
            <person name="Clum A."/>
            <person name="Steindorff A."/>
            <person name="Ohm R."/>
            <person name="Martin F."/>
            <person name="Silar P."/>
            <person name="Natvig D."/>
            <person name="Lalanne C."/>
            <person name="Gautier V."/>
            <person name="Ament-Velasquez S.L."/>
            <person name="Kruys A."/>
            <person name="Hutchinson M.I."/>
            <person name="Powell A.J."/>
            <person name="Barry K."/>
            <person name="Miller A.N."/>
            <person name="Grigoriev I.V."/>
            <person name="Debuchy R."/>
            <person name="Gladieux P."/>
            <person name="Thoren M.H."/>
            <person name="Johannesson H."/>
        </authorList>
    </citation>
    <scope>NUCLEOTIDE SEQUENCE</scope>
    <source>
        <strain evidence="2">CBS 606.72</strain>
    </source>
</reference>
<proteinExistence type="predicted"/>
<accession>A0AA39XDW7</accession>
<protein>
    <recommendedName>
        <fullName evidence="4">Secreted protein</fullName>
    </recommendedName>
</protein>
<dbReference type="AlphaFoldDB" id="A0AA39XDW7"/>
<keyword evidence="3" id="KW-1185">Reference proteome</keyword>
<feature type="signal peptide" evidence="1">
    <location>
        <begin position="1"/>
        <end position="26"/>
    </location>
</feature>
<dbReference type="EMBL" id="JAULSU010000001">
    <property type="protein sequence ID" value="KAK0631915.1"/>
    <property type="molecule type" value="Genomic_DNA"/>
</dbReference>
<name>A0AA39XDW7_9PEZI</name>
<evidence type="ECO:0000313" key="2">
    <source>
        <dbReference type="EMBL" id="KAK0631915.1"/>
    </source>
</evidence>
<comment type="caution">
    <text evidence="2">The sequence shown here is derived from an EMBL/GenBank/DDBJ whole genome shotgun (WGS) entry which is preliminary data.</text>
</comment>
<evidence type="ECO:0000256" key="1">
    <source>
        <dbReference type="SAM" id="SignalP"/>
    </source>
</evidence>